<proteinExistence type="inferred from homology"/>
<evidence type="ECO:0008006" key="4">
    <source>
        <dbReference type="Google" id="ProtNLM"/>
    </source>
</evidence>
<dbReference type="Proteomes" id="UP001344447">
    <property type="component" value="Unassembled WGS sequence"/>
</dbReference>
<comment type="caution">
    <text evidence="2">The sequence shown here is derived from an EMBL/GenBank/DDBJ whole genome shotgun (WGS) entry which is preliminary data.</text>
</comment>
<dbReference type="InterPro" id="IPR016024">
    <property type="entry name" value="ARM-type_fold"/>
</dbReference>
<dbReference type="FunFam" id="1.25.10.10:FF:000257">
    <property type="entry name" value="Conidiophore development protein hymA"/>
    <property type="match status" value="1"/>
</dbReference>
<dbReference type="Gene3D" id="1.25.10.10">
    <property type="entry name" value="Leucine-rich Repeat Variant"/>
    <property type="match status" value="1"/>
</dbReference>
<dbReference type="EMBL" id="JAVFKY010000002">
    <property type="protein sequence ID" value="KAK5581194.1"/>
    <property type="molecule type" value="Genomic_DNA"/>
</dbReference>
<dbReference type="PANTHER" id="PTHR10182">
    <property type="entry name" value="CALCIUM-BINDING PROTEIN 39-RELATED"/>
    <property type="match status" value="1"/>
</dbReference>
<accession>A0AAN7YRB1</accession>
<dbReference type="GO" id="GO:0005737">
    <property type="term" value="C:cytoplasm"/>
    <property type="evidence" value="ECO:0007669"/>
    <property type="project" value="UniProtKB-ARBA"/>
</dbReference>
<evidence type="ECO:0000313" key="3">
    <source>
        <dbReference type="Proteomes" id="UP001344447"/>
    </source>
</evidence>
<name>A0AAN7YRB1_9MYCE</name>
<evidence type="ECO:0000256" key="1">
    <source>
        <dbReference type="ARBA" id="ARBA00011012"/>
    </source>
</evidence>
<sequence length="335" mass="38594">MNIFFNKKQKTPSELVKSIKESIASMDKSGPNSKSTEKASEEISKCLQEIKKILHGDSEHEPNQEVVGVLSNEICASDLVQILIKDLNKLEFEAKKDVAQIFNILLRHKNGARSPIVEYIAKNPEILDSLVKGYEQQDIALNCGTMLRECIKHESLAKILIYSPNFWEFFEFVEVSNFDVASDTFATFKEILTKHKTLSAEFLEKNYDQVFEKYTTLLNSQNYVTRRQSIKLLGELLLDRSNFNIMTKYISSAANLKLMMNLLRDKSKSIQYEAFHVFKVFVANPNKTKPILEILTKNKERLIAFLSSFHNDKEEDQFSDEKNFLVKQIQSIPTE</sequence>
<dbReference type="InterPro" id="IPR013878">
    <property type="entry name" value="Mo25"/>
</dbReference>
<dbReference type="GO" id="GO:0035556">
    <property type="term" value="P:intracellular signal transduction"/>
    <property type="evidence" value="ECO:0007669"/>
    <property type="project" value="TreeGrafter"/>
</dbReference>
<dbReference type="SUPFAM" id="SSF48371">
    <property type="entry name" value="ARM repeat"/>
    <property type="match status" value="1"/>
</dbReference>
<comment type="similarity">
    <text evidence="1">Belongs to the Mo25 family.</text>
</comment>
<dbReference type="PANTHER" id="PTHR10182:SF3">
    <property type="entry name" value="PROTEIN MO25"/>
    <property type="match status" value="1"/>
</dbReference>
<reference evidence="2 3" key="1">
    <citation type="submission" date="2023-11" db="EMBL/GenBank/DDBJ databases">
        <title>Dfirmibasis_genome.</title>
        <authorList>
            <person name="Edelbroek B."/>
            <person name="Kjellin J."/>
            <person name="Jerlstrom-Hultqvist J."/>
            <person name="Soderbom F."/>
        </authorList>
    </citation>
    <scope>NUCLEOTIDE SEQUENCE [LARGE SCALE GENOMIC DNA]</scope>
    <source>
        <strain evidence="2 3">TNS-C-14</strain>
    </source>
</reference>
<organism evidence="2 3">
    <name type="scientific">Dictyostelium firmibasis</name>
    <dbReference type="NCBI Taxonomy" id="79012"/>
    <lineage>
        <taxon>Eukaryota</taxon>
        <taxon>Amoebozoa</taxon>
        <taxon>Evosea</taxon>
        <taxon>Eumycetozoa</taxon>
        <taxon>Dictyostelia</taxon>
        <taxon>Dictyosteliales</taxon>
        <taxon>Dictyosteliaceae</taxon>
        <taxon>Dictyostelium</taxon>
    </lineage>
</organism>
<protein>
    <recommendedName>
        <fullName evidence="4">Mo25-like protein</fullName>
    </recommendedName>
</protein>
<dbReference type="InterPro" id="IPR011989">
    <property type="entry name" value="ARM-like"/>
</dbReference>
<dbReference type="Pfam" id="PF08569">
    <property type="entry name" value="Mo25"/>
    <property type="match status" value="1"/>
</dbReference>
<evidence type="ECO:0000313" key="2">
    <source>
        <dbReference type="EMBL" id="KAK5581194.1"/>
    </source>
</evidence>
<dbReference type="AlphaFoldDB" id="A0AAN7YRB1"/>
<gene>
    <name evidence="2" type="ORF">RB653_001224</name>
</gene>
<dbReference type="GO" id="GO:0043539">
    <property type="term" value="F:protein serine/threonine kinase activator activity"/>
    <property type="evidence" value="ECO:0007669"/>
    <property type="project" value="TreeGrafter"/>
</dbReference>
<keyword evidence="3" id="KW-1185">Reference proteome</keyword>